<dbReference type="Proteomes" id="UP000020681">
    <property type="component" value="Unassembled WGS sequence"/>
</dbReference>
<dbReference type="Pfam" id="PF04820">
    <property type="entry name" value="Trp_halogenase"/>
    <property type="match status" value="1"/>
</dbReference>
<sequence>MTRCSSIGSTERSIPYSTRPAISCRLHFYFSPRTDTEFWRAKKEFTLTDSIKEKVAMYKAGVPVNPPIATESSYYSNFDAEFENFWTNGSYYCIFAGLGCCLITHCRRSTTSRRLSTKRMRCSSM</sequence>
<proteinExistence type="predicted"/>
<reference evidence="1 2" key="1">
    <citation type="submission" date="2014-01" db="EMBL/GenBank/DDBJ databases">
        <authorList>
            <person name="Dobos K."/>
            <person name="Lenaerts A."/>
            <person name="Ordway D."/>
            <person name="DeGroote M.A."/>
            <person name="Parker T."/>
            <person name="Sizemore C."/>
            <person name="Tallon L.J."/>
            <person name="Sadzewicz L.K."/>
            <person name="Sengamalay N."/>
            <person name="Fraser C.M."/>
            <person name="Hine E."/>
            <person name="Shefchek K.A."/>
            <person name="Das S.P."/>
            <person name="Tettelin H."/>
        </authorList>
    </citation>
    <scope>NUCLEOTIDE SEQUENCE [LARGE SCALE GENOMIC DNA]</scope>
    <source>
        <strain evidence="1 2">Harvey</strain>
    </source>
</reference>
<dbReference type="InterPro" id="IPR036188">
    <property type="entry name" value="FAD/NAD-bd_sf"/>
</dbReference>
<dbReference type="EMBL" id="JAOL01000088">
    <property type="protein sequence ID" value="EUA91493.1"/>
    <property type="molecule type" value="Genomic_DNA"/>
</dbReference>
<accession>A0ABP3AJV9</accession>
<dbReference type="InterPro" id="IPR006905">
    <property type="entry name" value="Flavin_halogenase"/>
</dbReference>
<protein>
    <submittedName>
        <fullName evidence="1">Tryptophan halogenase family protein</fullName>
    </submittedName>
</protein>
<organism evidence="1 2">
    <name type="scientific">Mycobacterium ulcerans str. Harvey</name>
    <dbReference type="NCBI Taxonomy" id="1299332"/>
    <lineage>
        <taxon>Bacteria</taxon>
        <taxon>Bacillati</taxon>
        <taxon>Actinomycetota</taxon>
        <taxon>Actinomycetes</taxon>
        <taxon>Mycobacteriales</taxon>
        <taxon>Mycobacteriaceae</taxon>
        <taxon>Mycobacterium</taxon>
        <taxon>Mycobacterium ulcerans group</taxon>
    </lineage>
</organism>
<evidence type="ECO:0000313" key="2">
    <source>
        <dbReference type="Proteomes" id="UP000020681"/>
    </source>
</evidence>
<keyword evidence="2" id="KW-1185">Reference proteome</keyword>
<gene>
    <name evidence="1" type="ORF">I551_2013</name>
</gene>
<evidence type="ECO:0000313" key="1">
    <source>
        <dbReference type="EMBL" id="EUA91493.1"/>
    </source>
</evidence>
<comment type="caution">
    <text evidence="1">The sequence shown here is derived from an EMBL/GenBank/DDBJ whole genome shotgun (WGS) entry which is preliminary data.</text>
</comment>
<name>A0ABP3AJV9_MYCUL</name>
<dbReference type="Gene3D" id="3.50.50.60">
    <property type="entry name" value="FAD/NAD(P)-binding domain"/>
    <property type="match status" value="1"/>
</dbReference>